<comment type="caution">
    <text evidence="1">The sequence shown here is derived from an EMBL/GenBank/DDBJ whole genome shotgun (WGS) entry which is preliminary data.</text>
</comment>
<gene>
    <name evidence="1" type="ORF">GCM10007907_18230</name>
</gene>
<evidence type="ECO:0000313" key="2">
    <source>
        <dbReference type="Proteomes" id="UP001156706"/>
    </source>
</evidence>
<sequence length="139" mass="15318">MGDSMSFSIKLTSEDGDRSVVVDDDGRVAYAYLLDANGKICGDVWLYNRCAAPVDPEWTSPGNAPFANPMSYVRDVDGFEFPESGREISAEWMCRSDKYVVKIFLHGKNIAMLEDGAKPGLAYLAKKDGPLAKVLERIC</sequence>
<proteinExistence type="predicted"/>
<evidence type="ECO:0008006" key="3">
    <source>
        <dbReference type="Google" id="ProtNLM"/>
    </source>
</evidence>
<organism evidence="1 2">
    <name type="scientific">Chitinimonas prasina</name>
    <dbReference type="NCBI Taxonomy" id="1434937"/>
    <lineage>
        <taxon>Bacteria</taxon>
        <taxon>Pseudomonadati</taxon>
        <taxon>Pseudomonadota</taxon>
        <taxon>Betaproteobacteria</taxon>
        <taxon>Neisseriales</taxon>
        <taxon>Chitinibacteraceae</taxon>
        <taxon>Chitinimonas</taxon>
    </lineage>
</organism>
<evidence type="ECO:0000313" key="1">
    <source>
        <dbReference type="EMBL" id="GLR13033.1"/>
    </source>
</evidence>
<dbReference type="EMBL" id="BSOG01000002">
    <property type="protein sequence ID" value="GLR13033.1"/>
    <property type="molecule type" value="Genomic_DNA"/>
</dbReference>
<dbReference type="Proteomes" id="UP001156706">
    <property type="component" value="Unassembled WGS sequence"/>
</dbReference>
<name>A0ABQ5YEW3_9NEIS</name>
<reference evidence="2" key="1">
    <citation type="journal article" date="2019" name="Int. J. Syst. Evol. Microbiol.">
        <title>The Global Catalogue of Microorganisms (GCM) 10K type strain sequencing project: providing services to taxonomists for standard genome sequencing and annotation.</title>
        <authorList>
            <consortium name="The Broad Institute Genomics Platform"/>
            <consortium name="The Broad Institute Genome Sequencing Center for Infectious Disease"/>
            <person name="Wu L."/>
            <person name="Ma J."/>
        </authorList>
    </citation>
    <scope>NUCLEOTIDE SEQUENCE [LARGE SCALE GENOMIC DNA]</scope>
    <source>
        <strain evidence="2">NBRC 110044</strain>
    </source>
</reference>
<protein>
    <recommendedName>
        <fullName evidence="3">DUF2591 domain-containing protein</fullName>
    </recommendedName>
</protein>
<keyword evidence="2" id="KW-1185">Reference proteome</keyword>
<accession>A0ABQ5YEW3</accession>